<comment type="caution">
    <text evidence="2">The sequence shown here is derived from an EMBL/GenBank/DDBJ whole genome shotgun (WGS) entry which is preliminary data.</text>
</comment>
<organism evidence="2 3">
    <name type="scientific">Cinchona calisaya</name>
    <dbReference type="NCBI Taxonomy" id="153742"/>
    <lineage>
        <taxon>Eukaryota</taxon>
        <taxon>Viridiplantae</taxon>
        <taxon>Streptophyta</taxon>
        <taxon>Embryophyta</taxon>
        <taxon>Tracheophyta</taxon>
        <taxon>Spermatophyta</taxon>
        <taxon>Magnoliopsida</taxon>
        <taxon>eudicotyledons</taxon>
        <taxon>Gunneridae</taxon>
        <taxon>Pentapetalae</taxon>
        <taxon>asterids</taxon>
        <taxon>lamiids</taxon>
        <taxon>Gentianales</taxon>
        <taxon>Rubiaceae</taxon>
        <taxon>Cinchonoideae</taxon>
        <taxon>Cinchoneae</taxon>
        <taxon>Cinchona</taxon>
    </lineage>
</organism>
<dbReference type="InterPro" id="IPR006527">
    <property type="entry name" value="F-box-assoc_dom_typ1"/>
</dbReference>
<dbReference type="PANTHER" id="PTHR31672:SF13">
    <property type="entry name" value="F-BOX PROTEIN CPR30-LIKE"/>
    <property type="match status" value="1"/>
</dbReference>
<accession>A0ABD2YG13</accession>
<dbReference type="PANTHER" id="PTHR31672">
    <property type="entry name" value="BNACNNG10540D PROTEIN"/>
    <property type="match status" value="1"/>
</dbReference>
<dbReference type="InterPro" id="IPR050796">
    <property type="entry name" value="SCF_F-box_component"/>
</dbReference>
<evidence type="ECO:0000313" key="2">
    <source>
        <dbReference type="EMBL" id="KAL3506322.1"/>
    </source>
</evidence>
<dbReference type="EMBL" id="JBJUIK010000013">
    <property type="protein sequence ID" value="KAL3506322.1"/>
    <property type="molecule type" value="Genomic_DNA"/>
</dbReference>
<dbReference type="Pfam" id="PF07734">
    <property type="entry name" value="FBA_1"/>
    <property type="match status" value="1"/>
</dbReference>
<dbReference type="AlphaFoldDB" id="A0ABD2YG13"/>
<dbReference type="InterPro" id="IPR017451">
    <property type="entry name" value="F-box-assoc_interact_dom"/>
</dbReference>
<reference evidence="2 3" key="1">
    <citation type="submission" date="2024-11" db="EMBL/GenBank/DDBJ databases">
        <title>A near-complete genome assembly of Cinchona calisaya.</title>
        <authorList>
            <person name="Lian D.C."/>
            <person name="Zhao X.W."/>
            <person name="Wei L."/>
        </authorList>
    </citation>
    <scope>NUCLEOTIDE SEQUENCE [LARGE SCALE GENOMIC DNA]</scope>
    <source>
        <tissue evidence="2">Nenye</tissue>
    </source>
</reference>
<dbReference type="NCBIfam" id="TIGR01640">
    <property type="entry name" value="F_box_assoc_1"/>
    <property type="match status" value="1"/>
</dbReference>
<sequence length="238" mass="27368">MLHFELKWSALQSALNAPPLEETDINCPMNYNPKSITTIVGSCNGSVCIGIDNKDVFLWNPYIRKFKKLPDSGFKYLSHALFGFGYDNFKDDYKVIGIGNMEVKLYGRKTASWKIIEGYKYNDPLPQQCAFVNGKLHFIVHISLGNNRYVPKIVSFDLANETFREVDFPNPDFSKRSLGVLGDAFHNLIEHDGVDVWIMKEYGVRQSWTKVGFVPFFINTYDSFIALRCSRLRMVKFC</sequence>
<evidence type="ECO:0000313" key="3">
    <source>
        <dbReference type="Proteomes" id="UP001630127"/>
    </source>
</evidence>
<protein>
    <recommendedName>
        <fullName evidence="1">F-box associated beta-propeller type 1 domain-containing protein</fullName>
    </recommendedName>
</protein>
<evidence type="ECO:0000259" key="1">
    <source>
        <dbReference type="Pfam" id="PF07734"/>
    </source>
</evidence>
<name>A0ABD2YG13_9GENT</name>
<gene>
    <name evidence="2" type="ORF">ACH5RR_031704</name>
</gene>
<keyword evidence="3" id="KW-1185">Reference proteome</keyword>
<feature type="domain" description="F-box associated beta-propeller type 1" evidence="1">
    <location>
        <begin position="31"/>
        <end position="211"/>
    </location>
</feature>
<dbReference type="Proteomes" id="UP001630127">
    <property type="component" value="Unassembled WGS sequence"/>
</dbReference>
<proteinExistence type="predicted"/>